<keyword evidence="3" id="KW-0804">Transcription</keyword>
<accession>A0A545U311</accession>
<keyword evidence="2" id="KW-0238">DNA-binding</keyword>
<dbReference type="InterPro" id="IPR036388">
    <property type="entry name" value="WH-like_DNA-bd_sf"/>
</dbReference>
<dbReference type="GO" id="GO:0003700">
    <property type="term" value="F:DNA-binding transcription factor activity"/>
    <property type="evidence" value="ECO:0007669"/>
    <property type="project" value="InterPro"/>
</dbReference>
<organism evidence="5 6">
    <name type="scientific">Denitrobaculum tricleocarpae</name>
    <dbReference type="NCBI Taxonomy" id="2591009"/>
    <lineage>
        <taxon>Bacteria</taxon>
        <taxon>Pseudomonadati</taxon>
        <taxon>Pseudomonadota</taxon>
        <taxon>Alphaproteobacteria</taxon>
        <taxon>Rhodospirillales</taxon>
        <taxon>Rhodospirillaceae</taxon>
        <taxon>Denitrobaculum</taxon>
    </lineage>
</organism>
<dbReference type="Pfam" id="PF07729">
    <property type="entry name" value="FCD"/>
    <property type="match status" value="1"/>
</dbReference>
<dbReference type="PROSITE" id="PS50949">
    <property type="entry name" value="HTH_GNTR"/>
    <property type="match status" value="1"/>
</dbReference>
<dbReference type="Gene3D" id="1.10.10.10">
    <property type="entry name" value="Winged helix-like DNA-binding domain superfamily/Winged helix DNA-binding domain"/>
    <property type="match status" value="1"/>
</dbReference>
<dbReference type="InterPro" id="IPR011711">
    <property type="entry name" value="GntR_C"/>
</dbReference>
<dbReference type="SMART" id="SM00895">
    <property type="entry name" value="FCD"/>
    <property type="match status" value="1"/>
</dbReference>
<evidence type="ECO:0000256" key="3">
    <source>
        <dbReference type="ARBA" id="ARBA00023163"/>
    </source>
</evidence>
<gene>
    <name evidence="5" type="ORF">FKG95_04590</name>
</gene>
<dbReference type="Gene3D" id="1.20.120.530">
    <property type="entry name" value="GntR ligand-binding domain-like"/>
    <property type="match status" value="1"/>
</dbReference>
<dbReference type="OrthoDB" id="9788098at2"/>
<name>A0A545U311_9PROT</name>
<evidence type="ECO:0000256" key="2">
    <source>
        <dbReference type="ARBA" id="ARBA00023125"/>
    </source>
</evidence>
<dbReference type="InterPro" id="IPR008920">
    <property type="entry name" value="TF_FadR/GntR_C"/>
</dbReference>
<evidence type="ECO:0000256" key="1">
    <source>
        <dbReference type="ARBA" id="ARBA00023015"/>
    </source>
</evidence>
<evidence type="ECO:0000259" key="4">
    <source>
        <dbReference type="PROSITE" id="PS50949"/>
    </source>
</evidence>
<sequence length="235" mass="26642">MQGIGMQHPLPENAVIDPRQSRSSQVYAILRSAIIDLTLPPTMVIKKEEIAAQLGISRTPISEAINRLAEEGLVEIFPQHGTYVSKIRTGDVLEGAFLRRALEVETVREVALRITREVLNDLDRNVRYQKANLEADDLDAFHRLDIEFHQMICDFLGFTKVRRAIDSSRAQLDRVRKMMLTVVDRPIETYHEHLAIVDALRKGSPDAAGEAMTRHLAAGIAPLQKRMKERPELFE</sequence>
<dbReference type="InterPro" id="IPR036390">
    <property type="entry name" value="WH_DNA-bd_sf"/>
</dbReference>
<dbReference type="CDD" id="cd07377">
    <property type="entry name" value="WHTH_GntR"/>
    <property type="match status" value="1"/>
</dbReference>
<evidence type="ECO:0000313" key="5">
    <source>
        <dbReference type="EMBL" id="TQV83861.1"/>
    </source>
</evidence>
<dbReference type="SUPFAM" id="SSF46785">
    <property type="entry name" value="Winged helix' DNA-binding domain"/>
    <property type="match status" value="1"/>
</dbReference>
<dbReference type="PANTHER" id="PTHR43537">
    <property type="entry name" value="TRANSCRIPTIONAL REGULATOR, GNTR FAMILY"/>
    <property type="match status" value="1"/>
</dbReference>
<dbReference type="GO" id="GO:0003677">
    <property type="term" value="F:DNA binding"/>
    <property type="evidence" value="ECO:0007669"/>
    <property type="project" value="UniProtKB-KW"/>
</dbReference>
<dbReference type="InterPro" id="IPR000524">
    <property type="entry name" value="Tscrpt_reg_HTH_GntR"/>
</dbReference>
<evidence type="ECO:0000313" key="6">
    <source>
        <dbReference type="Proteomes" id="UP000315252"/>
    </source>
</evidence>
<dbReference type="EMBL" id="VHSH01000001">
    <property type="protein sequence ID" value="TQV83861.1"/>
    <property type="molecule type" value="Genomic_DNA"/>
</dbReference>
<comment type="caution">
    <text evidence="5">The sequence shown here is derived from an EMBL/GenBank/DDBJ whole genome shotgun (WGS) entry which is preliminary data.</text>
</comment>
<reference evidence="5 6" key="1">
    <citation type="submission" date="2019-06" db="EMBL/GenBank/DDBJ databases">
        <title>Whole genome sequence for Rhodospirillaceae sp. R148.</title>
        <authorList>
            <person name="Wang G."/>
        </authorList>
    </citation>
    <scope>NUCLEOTIDE SEQUENCE [LARGE SCALE GENOMIC DNA]</scope>
    <source>
        <strain evidence="5 6">R148</strain>
    </source>
</reference>
<dbReference type="AlphaFoldDB" id="A0A545U311"/>
<dbReference type="PRINTS" id="PR00035">
    <property type="entry name" value="HTHGNTR"/>
</dbReference>
<keyword evidence="1" id="KW-0805">Transcription regulation</keyword>
<dbReference type="PANTHER" id="PTHR43537:SF5">
    <property type="entry name" value="UXU OPERON TRANSCRIPTIONAL REGULATOR"/>
    <property type="match status" value="1"/>
</dbReference>
<dbReference type="Proteomes" id="UP000315252">
    <property type="component" value="Unassembled WGS sequence"/>
</dbReference>
<dbReference type="SUPFAM" id="SSF48008">
    <property type="entry name" value="GntR ligand-binding domain-like"/>
    <property type="match status" value="1"/>
</dbReference>
<feature type="domain" description="HTH gntR-type" evidence="4">
    <location>
        <begin position="20"/>
        <end position="87"/>
    </location>
</feature>
<proteinExistence type="predicted"/>
<dbReference type="SMART" id="SM00345">
    <property type="entry name" value="HTH_GNTR"/>
    <property type="match status" value="1"/>
</dbReference>
<dbReference type="Pfam" id="PF00392">
    <property type="entry name" value="GntR"/>
    <property type="match status" value="1"/>
</dbReference>
<keyword evidence="6" id="KW-1185">Reference proteome</keyword>
<protein>
    <submittedName>
        <fullName evidence="5">GntR family transcriptional regulator</fullName>
    </submittedName>
</protein>